<evidence type="ECO:0000256" key="1">
    <source>
        <dbReference type="SAM" id="MobiDB-lite"/>
    </source>
</evidence>
<dbReference type="AlphaFoldDB" id="A0A1B1E1V4"/>
<dbReference type="OrthoDB" id="383226at2759"/>
<feature type="region of interest" description="Disordered" evidence="1">
    <location>
        <begin position="210"/>
        <end position="245"/>
    </location>
</feature>
<evidence type="ECO:0000313" key="3">
    <source>
        <dbReference type="EMBL" id="ANQ09014.1"/>
    </source>
</evidence>
<accession>A0A1B1E1V4</accession>
<keyword evidence="2" id="KW-0472">Membrane</keyword>
<gene>
    <name evidence="3" type="ORF">PCOAH_00035660</name>
</gene>
<keyword evidence="2" id="KW-0812">Transmembrane</keyword>
<evidence type="ECO:0000256" key="2">
    <source>
        <dbReference type="SAM" id="Phobius"/>
    </source>
</evidence>
<name>A0A1B1E1V4_9APIC</name>
<dbReference type="Pfam" id="PF05795">
    <property type="entry name" value="Plasmodium_Vir"/>
    <property type="match status" value="1"/>
</dbReference>
<dbReference type="GeneID" id="30910297"/>
<dbReference type="Proteomes" id="UP000092716">
    <property type="component" value="Chromosome 11"/>
</dbReference>
<dbReference type="VEuPathDB" id="PlasmoDB:PCOAH_00035660"/>
<dbReference type="KEGG" id="pcot:PCOAH_00035660"/>
<keyword evidence="4" id="KW-1185">Reference proteome</keyword>
<sequence length="326" mass="35812">MNQDLQCKVEDLPSRKVYKAFGKNGEHGKHTCTDITNWEEQMEEIVTTALSSPLFDGLDYVKEIAQASCLLSKLKTDSSSCSRICDFFYFWLGDKLCEKVKNIIKVRSIMQGIYQKLGSNNGQCNYQEMNDNFGCPNFRRAKTIFAYYHDYKTIWTALKDSKSRGSSSCCTAYNDYLQQAQYAYGQIQAGWSLNQDDYFAEFWDKFEGNGNGSGTIPKPGELKNKALSEGGDPPPLEGDEDGTDVPSCLTQLLSQPSELAAAPSLPQQDGAASAAAGSSSNIVAPIVSSAVAGIGLPAAVAFFLYKVITIILAKMNNNNDILFIFT</sequence>
<keyword evidence="2" id="KW-1133">Transmembrane helix</keyword>
<dbReference type="RefSeq" id="XP_019915709.1">
    <property type="nucleotide sequence ID" value="XM_020060357.1"/>
</dbReference>
<protein>
    <submittedName>
        <fullName evidence="3">KIR protein</fullName>
    </submittedName>
</protein>
<dbReference type="InterPro" id="IPR008780">
    <property type="entry name" value="Plasmodium_Vir"/>
</dbReference>
<organism evidence="3 4">
    <name type="scientific">Plasmodium coatneyi</name>
    <dbReference type="NCBI Taxonomy" id="208452"/>
    <lineage>
        <taxon>Eukaryota</taxon>
        <taxon>Sar</taxon>
        <taxon>Alveolata</taxon>
        <taxon>Apicomplexa</taxon>
        <taxon>Aconoidasida</taxon>
        <taxon>Haemosporida</taxon>
        <taxon>Plasmodiidae</taxon>
        <taxon>Plasmodium</taxon>
    </lineage>
</organism>
<reference evidence="4" key="1">
    <citation type="submission" date="2016-06" db="EMBL/GenBank/DDBJ databases">
        <title>First high quality genome sequence of Plasmodium coatneyi using continuous long reads from single molecule, real-time sequencing.</title>
        <authorList>
            <person name="Chien J.-T."/>
            <person name="Pakala S.B."/>
            <person name="Geraldo J.A."/>
            <person name="Lapp S.A."/>
            <person name="Barnwell J.W."/>
            <person name="Kissinger J.C."/>
            <person name="Galinski M.R."/>
            <person name="Humphrey J.C."/>
        </authorList>
    </citation>
    <scope>NUCLEOTIDE SEQUENCE [LARGE SCALE GENOMIC DNA]</scope>
    <source>
        <strain evidence="4">Hackeri</strain>
    </source>
</reference>
<evidence type="ECO:0000313" key="4">
    <source>
        <dbReference type="Proteomes" id="UP000092716"/>
    </source>
</evidence>
<dbReference type="EMBL" id="CP016249">
    <property type="protein sequence ID" value="ANQ09014.1"/>
    <property type="molecule type" value="Genomic_DNA"/>
</dbReference>
<feature type="transmembrane region" description="Helical" evidence="2">
    <location>
        <begin position="282"/>
        <end position="305"/>
    </location>
</feature>
<proteinExistence type="predicted"/>